<keyword evidence="5 7" id="KW-0472">Membrane</keyword>
<feature type="transmembrane region" description="Helical" evidence="7">
    <location>
        <begin position="596"/>
        <end position="614"/>
    </location>
</feature>
<dbReference type="EnsemblProtists" id="EOD39420">
    <property type="protein sequence ID" value="EOD39420"/>
    <property type="gene ID" value="EMIHUDRAFT_199861"/>
</dbReference>
<feature type="transmembrane region" description="Helical" evidence="7">
    <location>
        <begin position="102"/>
        <end position="120"/>
    </location>
</feature>
<dbReference type="PaxDb" id="2903-EOD39420"/>
<evidence type="ECO:0000256" key="7">
    <source>
        <dbReference type="SAM" id="Phobius"/>
    </source>
</evidence>
<dbReference type="KEGG" id="ehx:EMIHUDRAFT_199861"/>
<keyword evidence="9" id="KW-1185">Reference proteome</keyword>
<organism evidence="8 9">
    <name type="scientific">Emiliania huxleyi (strain CCMP1516)</name>
    <dbReference type="NCBI Taxonomy" id="280463"/>
    <lineage>
        <taxon>Eukaryota</taxon>
        <taxon>Haptista</taxon>
        <taxon>Haptophyta</taxon>
        <taxon>Prymnesiophyceae</taxon>
        <taxon>Isochrysidales</taxon>
        <taxon>Noelaerhabdaceae</taxon>
        <taxon>Emiliania</taxon>
    </lineage>
</organism>
<name>A0A0D3KUI5_EMIH1</name>
<evidence type="ECO:0000256" key="1">
    <source>
        <dbReference type="ARBA" id="ARBA00004141"/>
    </source>
</evidence>
<feature type="transmembrane region" description="Helical" evidence="7">
    <location>
        <begin position="415"/>
        <end position="435"/>
    </location>
</feature>
<feature type="transmembrane region" description="Helical" evidence="7">
    <location>
        <begin position="634"/>
        <end position="655"/>
    </location>
</feature>
<dbReference type="eggNOG" id="ENOG502QQ2H">
    <property type="taxonomic scope" value="Eukaryota"/>
</dbReference>
<evidence type="ECO:0000256" key="4">
    <source>
        <dbReference type="ARBA" id="ARBA00022989"/>
    </source>
</evidence>
<feature type="region of interest" description="Disordered" evidence="6">
    <location>
        <begin position="284"/>
        <end position="304"/>
    </location>
</feature>
<feature type="transmembrane region" description="Helical" evidence="7">
    <location>
        <begin position="155"/>
        <end position="175"/>
    </location>
</feature>
<reference evidence="9" key="1">
    <citation type="journal article" date="2013" name="Nature">
        <title>Pan genome of the phytoplankton Emiliania underpins its global distribution.</title>
        <authorList>
            <person name="Read B.A."/>
            <person name="Kegel J."/>
            <person name="Klute M.J."/>
            <person name="Kuo A."/>
            <person name="Lefebvre S.C."/>
            <person name="Maumus F."/>
            <person name="Mayer C."/>
            <person name="Miller J."/>
            <person name="Monier A."/>
            <person name="Salamov A."/>
            <person name="Young J."/>
            <person name="Aguilar M."/>
            <person name="Claverie J.M."/>
            <person name="Frickenhaus S."/>
            <person name="Gonzalez K."/>
            <person name="Herman E.K."/>
            <person name="Lin Y.C."/>
            <person name="Napier J."/>
            <person name="Ogata H."/>
            <person name="Sarno A.F."/>
            <person name="Shmutz J."/>
            <person name="Schroeder D."/>
            <person name="de Vargas C."/>
            <person name="Verret F."/>
            <person name="von Dassow P."/>
            <person name="Valentin K."/>
            <person name="Van de Peer Y."/>
            <person name="Wheeler G."/>
            <person name="Dacks J.B."/>
            <person name="Delwiche C.F."/>
            <person name="Dyhrman S.T."/>
            <person name="Glockner G."/>
            <person name="John U."/>
            <person name="Richards T."/>
            <person name="Worden A.Z."/>
            <person name="Zhang X."/>
            <person name="Grigoriev I.V."/>
            <person name="Allen A.E."/>
            <person name="Bidle K."/>
            <person name="Borodovsky M."/>
            <person name="Bowler C."/>
            <person name="Brownlee C."/>
            <person name="Cock J.M."/>
            <person name="Elias M."/>
            <person name="Gladyshev V.N."/>
            <person name="Groth M."/>
            <person name="Guda C."/>
            <person name="Hadaegh A."/>
            <person name="Iglesias-Rodriguez M.D."/>
            <person name="Jenkins J."/>
            <person name="Jones B.M."/>
            <person name="Lawson T."/>
            <person name="Leese F."/>
            <person name="Lindquist E."/>
            <person name="Lobanov A."/>
            <person name="Lomsadze A."/>
            <person name="Malik S.B."/>
            <person name="Marsh M.E."/>
            <person name="Mackinder L."/>
            <person name="Mock T."/>
            <person name="Mueller-Roeber B."/>
            <person name="Pagarete A."/>
            <person name="Parker M."/>
            <person name="Probert I."/>
            <person name="Quesneville H."/>
            <person name="Raines C."/>
            <person name="Rensing S.A."/>
            <person name="Riano-Pachon D.M."/>
            <person name="Richier S."/>
            <person name="Rokitta S."/>
            <person name="Shiraiwa Y."/>
            <person name="Soanes D.M."/>
            <person name="van der Giezen M."/>
            <person name="Wahlund T.M."/>
            <person name="Williams B."/>
            <person name="Wilson W."/>
            <person name="Wolfe G."/>
            <person name="Wurch L.L."/>
        </authorList>
    </citation>
    <scope>NUCLEOTIDE SEQUENCE</scope>
</reference>
<evidence type="ECO:0000256" key="6">
    <source>
        <dbReference type="SAM" id="MobiDB-lite"/>
    </source>
</evidence>
<evidence type="ECO:0008006" key="10">
    <source>
        <dbReference type="Google" id="ProtNLM"/>
    </source>
</evidence>
<dbReference type="GeneID" id="17284691"/>
<dbReference type="GO" id="GO:0016020">
    <property type="term" value="C:membrane"/>
    <property type="evidence" value="ECO:0007669"/>
    <property type="project" value="UniProtKB-SubCell"/>
</dbReference>
<keyword evidence="4 7" id="KW-1133">Transmembrane helix</keyword>
<reference evidence="8" key="2">
    <citation type="submission" date="2024-10" db="UniProtKB">
        <authorList>
            <consortium name="EnsemblProtists"/>
        </authorList>
    </citation>
    <scope>IDENTIFICATION</scope>
</reference>
<evidence type="ECO:0000313" key="9">
    <source>
        <dbReference type="Proteomes" id="UP000013827"/>
    </source>
</evidence>
<evidence type="ECO:0000256" key="5">
    <source>
        <dbReference type="ARBA" id="ARBA00023136"/>
    </source>
</evidence>
<dbReference type="NCBIfam" id="TIGR00728">
    <property type="entry name" value="OPT_sfam"/>
    <property type="match status" value="1"/>
</dbReference>
<dbReference type="InterPro" id="IPR004813">
    <property type="entry name" value="OPT"/>
</dbReference>
<evidence type="ECO:0000256" key="3">
    <source>
        <dbReference type="ARBA" id="ARBA00022692"/>
    </source>
</evidence>
<feature type="transmembrane region" description="Helical" evidence="7">
    <location>
        <begin position="503"/>
        <end position="524"/>
    </location>
</feature>
<keyword evidence="3 7" id="KW-0812">Transmembrane</keyword>
<comment type="subcellular location">
    <subcellularLocation>
        <location evidence="1">Membrane</location>
        <topology evidence="1">Multi-pass membrane protein</topology>
    </subcellularLocation>
</comment>
<dbReference type="Pfam" id="PF03169">
    <property type="entry name" value="OPT"/>
    <property type="match status" value="1"/>
</dbReference>
<protein>
    <recommendedName>
        <fullName evidence="10">Oligopeptide transporter</fullName>
    </recommendedName>
</protein>
<dbReference type="AlphaFoldDB" id="A0A0D3KUI5"/>
<sequence length="664" mass="70136">MGSIQCAVVGYGIFQICKPTRPLNQHENVVLQTIGVATATMPLSAGFISIVPALKSLVGARCSAAAAADILLHVPEGCETEANPDLLCTGPANIGVDPVVQLVWSMALTYFGIFFVVILVEELRFPSGMATGKIIETLHASGDDEVERAKMSARFSTLSTSFTISFLASFIQSIIPQLANIPILTSYCYPNLTMLSWTLKPSLAYVGQGMIMGLRVAGSSMIGGALAWGFLGPMALTKAWVGFTAEDKPDVEGYPDNIELYGGYPDILFDAVVDEETGVCAPTIDPSVRGEGSGPANSTTPPNLSECEQAVSSYEYGAKGWLTWLSLAIMLAEALTSLSFLALKQIGPACKAACGGDGAEVRTAPTCELRHMGSSPTDDVEVAPLKQRVPATWWMTGLLIASAATVGTISPLFNIPYWQSILSVFLSCFIGVLAVRALGATDLNPASGVGKLSQLIFAAIPGTGVVTNVIAGGIAESAAIQAGDLMQDMKAAHILRSSPRAMFMGQLIGASVSSFVTVAAYNLYQNIYNIGDPNGGFPAPSMHIWRDMAEVLSKGTDVLDPSVMDVGLYLVIAGIALPVLEEILPTALHAFLPSGVALGMGIYVTPNWIFPRFVGSLWELVWRKCAPEHYDTHMLMVASGLVLGEGFFSIFALVIDGVGMPNAT</sequence>
<dbReference type="PANTHER" id="PTHR31645:SF0">
    <property type="entry name" value="OLIGOPEPTIDE TRANSPORTER YGL114W-RELATED"/>
    <property type="match status" value="1"/>
</dbReference>
<dbReference type="GO" id="GO:0035673">
    <property type="term" value="F:oligopeptide transmembrane transporter activity"/>
    <property type="evidence" value="ECO:0007669"/>
    <property type="project" value="InterPro"/>
</dbReference>
<dbReference type="STRING" id="2903.R1FK62"/>
<dbReference type="InterPro" id="IPR045035">
    <property type="entry name" value="YSL-like"/>
</dbReference>
<feature type="transmembrane region" description="Helical" evidence="7">
    <location>
        <begin position="391"/>
        <end position="409"/>
    </location>
</feature>
<dbReference type="PANTHER" id="PTHR31645">
    <property type="entry name" value="OLIGOPEPTIDE TRANSPORTER YGL114W-RELATED"/>
    <property type="match status" value="1"/>
</dbReference>
<feature type="transmembrane region" description="Helical" evidence="7">
    <location>
        <begin position="566"/>
        <end position="584"/>
    </location>
</feature>
<accession>A0A0D3KUI5</accession>
<dbReference type="HOGENOM" id="CLU_010539_2_1_1"/>
<keyword evidence="2" id="KW-0813">Transport</keyword>
<feature type="transmembrane region" description="Helical" evidence="7">
    <location>
        <begin position="211"/>
        <end position="231"/>
    </location>
</feature>
<dbReference type="RefSeq" id="XP_005791849.1">
    <property type="nucleotide sequence ID" value="XM_005791792.1"/>
</dbReference>
<dbReference type="Proteomes" id="UP000013827">
    <property type="component" value="Unassembled WGS sequence"/>
</dbReference>
<proteinExistence type="predicted"/>
<evidence type="ECO:0000256" key="2">
    <source>
        <dbReference type="ARBA" id="ARBA00022448"/>
    </source>
</evidence>
<feature type="transmembrane region" description="Helical" evidence="7">
    <location>
        <begin position="321"/>
        <end position="343"/>
    </location>
</feature>
<evidence type="ECO:0000313" key="8">
    <source>
        <dbReference type="EnsemblProtists" id="EOD39420"/>
    </source>
</evidence>